<protein>
    <recommendedName>
        <fullName evidence="5">17 kDa surface antigen</fullName>
    </recommendedName>
</protein>
<proteinExistence type="predicted"/>
<feature type="chain" id="PRO_5022140598" description="17 kDa surface antigen" evidence="2">
    <location>
        <begin position="28"/>
        <end position="189"/>
    </location>
</feature>
<gene>
    <name evidence="3" type="ORF">FOM92_09790</name>
</gene>
<keyword evidence="2" id="KW-0732">Signal</keyword>
<keyword evidence="4" id="KW-1185">Reference proteome</keyword>
<name>A0A553W9V5_9SPHN</name>
<sequence>MNFVTKSLLGAGAAAAALVSVSAPAQARDRYDRDGISAGEVIAGAVVLGGLAAVIAASDNDRDRYGYDRGDRYDYNRAGYGYGPRYGGGRAAVNQCVNSVERWASRYSRSDVTQIRDIERTRYGYRVKGNLVVQDGWRGNNRGYDRYDRYDRDGYGGGYGRGYDKGRFTCYVERGRVVDIDYSGLDRWR</sequence>
<evidence type="ECO:0000313" key="4">
    <source>
        <dbReference type="Proteomes" id="UP000320160"/>
    </source>
</evidence>
<accession>A0A553W9V5</accession>
<dbReference type="RefSeq" id="WP_143776695.1">
    <property type="nucleotide sequence ID" value="NZ_VKKU01000002.1"/>
</dbReference>
<keyword evidence="1" id="KW-0812">Transmembrane</keyword>
<keyword evidence="1" id="KW-1133">Transmembrane helix</keyword>
<comment type="caution">
    <text evidence="3">The sequence shown here is derived from an EMBL/GenBank/DDBJ whole genome shotgun (WGS) entry which is preliminary data.</text>
</comment>
<dbReference type="EMBL" id="VKKU01000002">
    <property type="protein sequence ID" value="TSB01475.1"/>
    <property type="molecule type" value="Genomic_DNA"/>
</dbReference>
<feature type="signal peptide" evidence="2">
    <location>
        <begin position="1"/>
        <end position="27"/>
    </location>
</feature>
<dbReference type="OrthoDB" id="7452714at2"/>
<evidence type="ECO:0000313" key="3">
    <source>
        <dbReference type="EMBL" id="TSB01475.1"/>
    </source>
</evidence>
<organism evidence="3 4">
    <name type="scientific">Sphingorhabdus contaminans</name>
    <dbReference type="NCBI Taxonomy" id="1343899"/>
    <lineage>
        <taxon>Bacteria</taxon>
        <taxon>Pseudomonadati</taxon>
        <taxon>Pseudomonadota</taxon>
        <taxon>Alphaproteobacteria</taxon>
        <taxon>Sphingomonadales</taxon>
        <taxon>Sphingomonadaceae</taxon>
        <taxon>Sphingorhabdus</taxon>
    </lineage>
</organism>
<evidence type="ECO:0000256" key="2">
    <source>
        <dbReference type="SAM" id="SignalP"/>
    </source>
</evidence>
<dbReference type="Proteomes" id="UP000320160">
    <property type="component" value="Unassembled WGS sequence"/>
</dbReference>
<evidence type="ECO:0008006" key="5">
    <source>
        <dbReference type="Google" id="ProtNLM"/>
    </source>
</evidence>
<reference evidence="3 4" key="1">
    <citation type="submission" date="2019-07" db="EMBL/GenBank/DDBJ databases">
        <authorList>
            <person name="Park M."/>
        </authorList>
    </citation>
    <scope>NUCLEOTIDE SEQUENCE [LARGE SCALE GENOMIC DNA]</scope>
    <source>
        <strain evidence="3 4">KCTC32445</strain>
    </source>
</reference>
<keyword evidence="1" id="KW-0472">Membrane</keyword>
<dbReference type="AlphaFoldDB" id="A0A553W9V5"/>
<feature type="transmembrane region" description="Helical" evidence="1">
    <location>
        <begin position="37"/>
        <end position="57"/>
    </location>
</feature>
<evidence type="ECO:0000256" key="1">
    <source>
        <dbReference type="SAM" id="Phobius"/>
    </source>
</evidence>